<dbReference type="EMBL" id="LN899824">
    <property type="protein sequence ID" value="CUV28698.1"/>
    <property type="molecule type" value="Genomic_DNA"/>
</dbReference>
<evidence type="ECO:0000313" key="2">
    <source>
        <dbReference type="EMBL" id="CUV43748.1"/>
    </source>
</evidence>
<name>A0A0S4V2P7_RALSL</name>
<proteinExistence type="predicted"/>
<accession>A0A0S4V2P7</accession>
<dbReference type="EMBL" id="LN899820">
    <property type="protein sequence ID" value="CUV54441.1"/>
    <property type="molecule type" value="Genomic_DNA"/>
</dbReference>
<organism evidence="1">
    <name type="scientific">Ralstonia solanacearum</name>
    <name type="common">Pseudomonas solanacearum</name>
    <dbReference type="NCBI Taxonomy" id="305"/>
    <lineage>
        <taxon>Bacteria</taxon>
        <taxon>Pseudomonadati</taxon>
        <taxon>Pseudomonadota</taxon>
        <taxon>Betaproteobacteria</taxon>
        <taxon>Burkholderiales</taxon>
        <taxon>Burkholderiaceae</taxon>
        <taxon>Ralstonia</taxon>
        <taxon>Ralstonia solanacearum species complex</taxon>
    </lineage>
</organism>
<evidence type="ECO:0000313" key="3">
    <source>
        <dbReference type="EMBL" id="CUV54441.1"/>
    </source>
</evidence>
<dbReference type="AlphaFoldDB" id="A0A0S4V2P7"/>
<reference evidence="1" key="1">
    <citation type="submission" date="2015-10" db="EMBL/GenBank/DDBJ databases">
        <authorList>
            <person name="Gilbert D.G."/>
        </authorList>
    </citation>
    <scope>NUCLEOTIDE SEQUENCE</scope>
    <source>
        <strain evidence="1">Phyl III-seqv23</strain>
    </source>
</reference>
<dbReference type="EMBL" id="LN899827">
    <property type="protein sequence ID" value="CUV43748.1"/>
    <property type="molecule type" value="Genomic_DNA"/>
</dbReference>
<sequence>MHQDAPSSQYTYIKPAVATRNRYGSEACRPPTKVTETLCHGPALHWARTAKQPSRRIRGTRKIV</sequence>
<evidence type="ECO:0000313" key="1">
    <source>
        <dbReference type="EMBL" id="CUV28698.1"/>
    </source>
</evidence>
<protein>
    <submittedName>
        <fullName evidence="1">Uncharacterized protein</fullName>
    </submittedName>
</protein>
<gene>
    <name evidence="1" type="ORF">RUN1985_v1_280013</name>
    <name evidence="3" type="ORF">RUN215_v1_340055</name>
    <name evidence="2" type="ORF">TO10_v1_100073</name>
</gene>